<reference evidence="9 10" key="1">
    <citation type="submission" date="2019-07" db="EMBL/GenBank/DDBJ databases">
        <title>Whole genome shotgun sequence of Kocuria turfanensis NBRC 107627.</title>
        <authorList>
            <person name="Hosoyama A."/>
            <person name="Uohara A."/>
            <person name="Ohji S."/>
            <person name="Ichikawa N."/>
        </authorList>
    </citation>
    <scope>NUCLEOTIDE SEQUENCE [LARGE SCALE GENOMIC DNA]</scope>
    <source>
        <strain evidence="9 10">NBRC 107627</strain>
    </source>
</reference>
<evidence type="ECO:0000313" key="10">
    <source>
        <dbReference type="Proteomes" id="UP000321103"/>
    </source>
</evidence>
<dbReference type="InterPro" id="IPR011009">
    <property type="entry name" value="Kinase-like_dom_sf"/>
</dbReference>
<protein>
    <recommendedName>
        <fullName evidence="1">non-specific serine/threonine protein kinase</fullName>
        <ecNumber evidence="1">2.7.11.1</ecNumber>
    </recommendedName>
</protein>
<name>A0A512I8M8_9MICC</name>
<dbReference type="PANTHER" id="PTHR43289:SF6">
    <property type="entry name" value="SERINE_THREONINE-PROTEIN KINASE NEKL-3"/>
    <property type="match status" value="1"/>
</dbReference>
<sequence length="535" mass="56667">MEDPRNYLEPGTEIAGYRVQSLIARGGMGVVYRAMDIQLGRPVALKLLAPELTPNEKFRHRFIRESRLAASVDHPHILPVYGAGEWSGLLYIAMRYVRGTDLRAEIASRGPLPVSEALDILSDTASALDAAHAAGLVHRDVKPGNILLSDDRVDGRRHVYLTDFGLTKRATSATGVTTAGHFLGTLDYVAPEQIRGEDVDGRADVYALACVAYTLLAGHPPFDHDDDAAQLWAHIGEDPPRVSAERPEVPSSVEHAILAGMAKQRDDRPATCGSLVALMTGHGVTGDPSAPAPGHEDDDPAVTAPEESLTGSAAAPAPGGRRSGASRHREAVPGRRSAGRRVVLSVVVVLLLATGVLLPRALSGDDRVTFRADGVPYTLEVPERWTVRTREAGDSTVSVLSETDLVALFADEPDALPAAAAHVADDPAGVVGLAVYHRPAGLDGRSPAARLGAAEALLPGRDARLVDRGSTTVGGVPAQEMEGTMPLTATDTLQVRALVVETDPVQLLVFFAPPSLYPERTGVFDDVAASLRPME</sequence>
<accession>A0A512I8M8</accession>
<dbReference type="Pfam" id="PF00069">
    <property type="entry name" value="Pkinase"/>
    <property type="match status" value="1"/>
</dbReference>
<dbReference type="SMART" id="SM00220">
    <property type="entry name" value="S_TKc"/>
    <property type="match status" value="1"/>
</dbReference>
<dbReference type="Gene3D" id="3.30.200.20">
    <property type="entry name" value="Phosphorylase Kinase, domain 1"/>
    <property type="match status" value="1"/>
</dbReference>
<keyword evidence="6" id="KW-0067">ATP-binding</keyword>
<evidence type="ECO:0000259" key="8">
    <source>
        <dbReference type="PROSITE" id="PS50011"/>
    </source>
</evidence>
<feature type="region of interest" description="Disordered" evidence="7">
    <location>
        <begin position="282"/>
        <end position="335"/>
    </location>
</feature>
<dbReference type="SUPFAM" id="SSF56112">
    <property type="entry name" value="Protein kinase-like (PK-like)"/>
    <property type="match status" value="1"/>
</dbReference>
<dbReference type="PROSITE" id="PS50011">
    <property type="entry name" value="PROTEIN_KINASE_DOM"/>
    <property type="match status" value="1"/>
</dbReference>
<dbReference type="PANTHER" id="PTHR43289">
    <property type="entry name" value="MITOGEN-ACTIVATED PROTEIN KINASE KINASE KINASE 20-RELATED"/>
    <property type="match status" value="1"/>
</dbReference>
<evidence type="ECO:0000256" key="7">
    <source>
        <dbReference type="SAM" id="MobiDB-lite"/>
    </source>
</evidence>
<dbReference type="GO" id="GO:0005524">
    <property type="term" value="F:ATP binding"/>
    <property type="evidence" value="ECO:0007669"/>
    <property type="project" value="UniProtKB-KW"/>
</dbReference>
<evidence type="ECO:0000313" key="9">
    <source>
        <dbReference type="EMBL" id="GEO94030.1"/>
    </source>
</evidence>
<feature type="compositionally biased region" description="Low complexity" evidence="7">
    <location>
        <begin position="311"/>
        <end position="320"/>
    </location>
</feature>
<evidence type="ECO:0000256" key="4">
    <source>
        <dbReference type="ARBA" id="ARBA00022741"/>
    </source>
</evidence>
<evidence type="ECO:0000256" key="2">
    <source>
        <dbReference type="ARBA" id="ARBA00022527"/>
    </source>
</evidence>
<keyword evidence="2" id="KW-0723">Serine/threonine-protein kinase</keyword>
<feature type="domain" description="Protein kinase" evidence="8">
    <location>
        <begin position="17"/>
        <end position="285"/>
    </location>
</feature>
<dbReference type="CDD" id="cd14014">
    <property type="entry name" value="STKc_PknB_like"/>
    <property type="match status" value="1"/>
</dbReference>
<dbReference type="EMBL" id="BJZS01000004">
    <property type="protein sequence ID" value="GEO94030.1"/>
    <property type="molecule type" value="Genomic_DNA"/>
</dbReference>
<proteinExistence type="predicted"/>
<evidence type="ECO:0000256" key="6">
    <source>
        <dbReference type="ARBA" id="ARBA00022840"/>
    </source>
</evidence>
<dbReference type="EC" id="2.7.11.1" evidence="1"/>
<dbReference type="PROSITE" id="PS00108">
    <property type="entry name" value="PROTEIN_KINASE_ST"/>
    <property type="match status" value="1"/>
</dbReference>
<evidence type="ECO:0000256" key="1">
    <source>
        <dbReference type="ARBA" id="ARBA00012513"/>
    </source>
</evidence>
<dbReference type="GO" id="GO:0004674">
    <property type="term" value="F:protein serine/threonine kinase activity"/>
    <property type="evidence" value="ECO:0007669"/>
    <property type="project" value="UniProtKB-KW"/>
</dbReference>
<evidence type="ECO:0000256" key="5">
    <source>
        <dbReference type="ARBA" id="ARBA00022777"/>
    </source>
</evidence>
<dbReference type="AlphaFoldDB" id="A0A512I8M8"/>
<keyword evidence="5" id="KW-0418">Kinase</keyword>
<dbReference type="STRING" id="388357.GCA_001580365_00936"/>
<gene>
    <name evidence="9" type="ORF">KTU01_01530</name>
</gene>
<dbReference type="Proteomes" id="UP000321103">
    <property type="component" value="Unassembled WGS sequence"/>
</dbReference>
<keyword evidence="4" id="KW-0547">Nucleotide-binding</keyword>
<dbReference type="Gene3D" id="1.10.510.10">
    <property type="entry name" value="Transferase(Phosphotransferase) domain 1"/>
    <property type="match status" value="1"/>
</dbReference>
<keyword evidence="3" id="KW-0808">Transferase</keyword>
<evidence type="ECO:0000256" key="3">
    <source>
        <dbReference type="ARBA" id="ARBA00022679"/>
    </source>
</evidence>
<dbReference type="InterPro" id="IPR008271">
    <property type="entry name" value="Ser/Thr_kinase_AS"/>
</dbReference>
<comment type="caution">
    <text evidence="9">The sequence shown here is derived from an EMBL/GenBank/DDBJ whole genome shotgun (WGS) entry which is preliminary data.</text>
</comment>
<dbReference type="InterPro" id="IPR000719">
    <property type="entry name" value="Prot_kinase_dom"/>
</dbReference>
<keyword evidence="10" id="KW-1185">Reference proteome</keyword>
<organism evidence="9 10">
    <name type="scientific">Kocuria turfanensis</name>
    <dbReference type="NCBI Taxonomy" id="388357"/>
    <lineage>
        <taxon>Bacteria</taxon>
        <taxon>Bacillati</taxon>
        <taxon>Actinomycetota</taxon>
        <taxon>Actinomycetes</taxon>
        <taxon>Micrococcales</taxon>
        <taxon>Micrococcaceae</taxon>
        <taxon>Kocuria</taxon>
    </lineage>
</organism>
<dbReference type="RefSeq" id="WP_147017305.1">
    <property type="nucleotide sequence ID" value="NZ_BJZS01000004.1"/>
</dbReference>